<proteinExistence type="predicted"/>
<dbReference type="InterPro" id="IPR050680">
    <property type="entry name" value="YpeA/RimI_acetyltransf"/>
</dbReference>
<accession>A0A497JHU5</accession>
<sequence length="103" mass="11988">MGEATRIEIPQGYLDYRIGSGQENLEVWNLFIKEGERRKGYGTQLMREVEKIARDRGLACIYLFTRSSNKGAQNFYEKLGYQKIAEIPGFYRSEPGILYVKRL</sequence>
<keyword evidence="1" id="KW-0808">Transferase</keyword>
<evidence type="ECO:0000256" key="2">
    <source>
        <dbReference type="ARBA" id="ARBA00023315"/>
    </source>
</evidence>
<gene>
    <name evidence="4" type="ORF">DRO04_02435</name>
</gene>
<protein>
    <recommendedName>
        <fullName evidence="3">N-acetyltransferase domain-containing protein</fullName>
    </recommendedName>
</protein>
<dbReference type="GO" id="GO:0016747">
    <property type="term" value="F:acyltransferase activity, transferring groups other than amino-acyl groups"/>
    <property type="evidence" value="ECO:0007669"/>
    <property type="project" value="InterPro"/>
</dbReference>
<reference evidence="4 5" key="1">
    <citation type="submission" date="2018-06" db="EMBL/GenBank/DDBJ databases">
        <title>Extensive metabolic versatility and redundancy in microbially diverse, dynamic hydrothermal sediments.</title>
        <authorList>
            <person name="Dombrowski N."/>
            <person name="Teske A."/>
            <person name="Baker B.J."/>
        </authorList>
    </citation>
    <scope>NUCLEOTIDE SEQUENCE [LARGE SCALE GENOMIC DNA]</scope>
    <source>
        <strain evidence="4">B51_G17</strain>
    </source>
</reference>
<dbReference type="Proteomes" id="UP000278031">
    <property type="component" value="Unassembled WGS sequence"/>
</dbReference>
<comment type="caution">
    <text evidence="4">The sequence shown here is derived from an EMBL/GenBank/DDBJ whole genome shotgun (WGS) entry which is preliminary data.</text>
</comment>
<evidence type="ECO:0000256" key="1">
    <source>
        <dbReference type="ARBA" id="ARBA00022679"/>
    </source>
</evidence>
<evidence type="ECO:0000313" key="5">
    <source>
        <dbReference type="Proteomes" id="UP000278031"/>
    </source>
</evidence>
<dbReference type="InterPro" id="IPR016181">
    <property type="entry name" value="Acyl_CoA_acyltransferase"/>
</dbReference>
<dbReference type="EMBL" id="QMWP01000086">
    <property type="protein sequence ID" value="RLG70058.1"/>
    <property type="molecule type" value="Genomic_DNA"/>
</dbReference>
<keyword evidence="2" id="KW-0012">Acyltransferase</keyword>
<dbReference type="Gene3D" id="3.40.630.30">
    <property type="match status" value="1"/>
</dbReference>
<dbReference type="AlphaFoldDB" id="A0A497JHU5"/>
<organism evidence="4 5">
    <name type="scientific">Candidatus Iainarchaeum sp</name>
    <dbReference type="NCBI Taxonomy" id="3101447"/>
    <lineage>
        <taxon>Archaea</taxon>
        <taxon>Candidatus Iainarchaeota</taxon>
        <taxon>Candidatus Iainarchaeia</taxon>
        <taxon>Candidatus Iainarchaeales</taxon>
        <taxon>Candidatus Iainarchaeaceae</taxon>
        <taxon>Candidatus Iainarchaeum</taxon>
    </lineage>
</organism>
<dbReference type="CDD" id="cd04301">
    <property type="entry name" value="NAT_SF"/>
    <property type="match status" value="1"/>
</dbReference>
<dbReference type="SUPFAM" id="SSF55729">
    <property type="entry name" value="Acyl-CoA N-acyltransferases (Nat)"/>
    <property type="match status" value="1"/>
</dbReference>
<name>A0A497JHU5_9ARCH</name>
<dbReference type="PANTHER" id="PTHR43420">
    <property type="entry name" value="ACETYLTRANSFERASE"/>
    <property type="match status" value="1"/>
</dbReference>
<dbReference type="PROSITE" id="PS51186">
    <property type="entry name" value="GNAT"/>
    <property type="match status" value="1"/>
</dbReference>
<feature type="domain" description="N-acetyltransferase" evidence="3">
    <location>
        <begin position="1"/>
        <end position="103"/>
    </location>
</feature>
<dbReference type="Pfam" id="PF00583">
    <property type="entry name" value="Acetyltransf_1"/>
    <property type="match status" value="1"/>
</dbReference>
<dbReference type="InterPro" id="IPR000182">
    <property type="entry name" value="GNAT_dom"/>
</dbReference>
<evidence type="ECO:0000313" key="4">
    <source>
        <dbReference type="EMBL" id="RLG70058.1"/>
    </source>
</evidence>
<evidence type="ECO:0000259" key="3">
    <source>
        <dbReference type="PROSITE" id="PS51186"/>
    </source>
</evidence>